<evidence type="ECO:0000256" key="4">
    <source>
        <dbReference type="ARBA" id="ARBA00022989"/>
    </source>
</evidence>
<evidence type="ECO:0000256" key="6">
    <source>
        <dbReference type="RuleBase" id="RU363076"/>
    </source>
</evidence>
<evidence type="ECO:0000256" key="3">
    <source>
        <dbReference type="ARBA" id="ARBA00022692"/>
    </source>
</evidence>
<dbReference type="PANTHER" id="PTHR23427:SF2">
    <property type="entry name" value="SURFEIT LOCUS PROTEIN 1"/>
    <property type="match status" value="1"/>
</dbReference>
<evidence type="ECO:0000256" key="1">
    <source>
        <dbReference type="ARBA" id="ARBA00004370"/>
    </source>
</evidence>
<dbReference type="PROSITE" id="PS50895">
    <property type="entry name" value="SURF1"/>
    <property type="match status" value="1"/>
</dbReference>
<name>A0A3A3FZY0_9BURK</name>
<gene>
    <name evidence="8" type="ORF">D3878_04540</name>
</gene>
<reference evidence="9" key="1">
    <citation type="submission" date="2018-09" db="EMBL/GenBank/DDBJ databases">
        <authorList>
            <person name="Zhu H."/>
        </authorList>
    </citation>
    <scope>NUCLEOTIDE SEQUENCE [LARGE SCALE GENOMIC DNA]</scope>
    <source>
        <strain evidence="9">K1S02-23</strain>
    </source>
</reference>
<dbReference type="AlphaFoldDB" id="A0A3A3FZY0"/>
<dbReference type="InterPro" id="IPR002994">
    <property type="entry name" value="Surf1/Shy1"/>
</dbReference>
<dbReference type="PANTHER" id="PTHR23427">
    <property type="entry name" value="SURFEIT LOCUS PROTEIN"/>
    <property type="match status" value="1"/>
</dbReference>
<evidence type="ECO:0000256" key="5">
    <source>
        <dbReference type="ARBA" id="ARBA00023136"/>
    </source>
</evidence>
<dbReference type="RefSeq" id="WP_119784398.1">
    <property type="nucleotide sequence ID" value="NZ_QYUQ01000002.1"/>
</dbReference>
<evidence type="ECO:0000256" key="2">
    <source>
        <dbReference type="ARBA" id="ARBA00007165"/>
    </source>
</evidence>
<feature type="transmembrane region" description="Helical" evidence="6">
    <location>
        <begin position="250"/>
        <end position="271"/>
    </location>
</feature>
<accession>A0A3A3FZY0</accession>
<comment type="subcellular location">
    <subcellularLocation>
        <location evidence="6">Cell membrane</location>
        <topology evidence="6">Multi-pass membrane protein</topology>
    </subcellularLocation>
    <subcellularLocation>
        <location evidence="1">Membrane</location>
    </subcellularLocation>
</comment>
<keyword evidence="5 6" id="KW-0472">Membrane</keyword>
<sequence>MTKPAGQGGASSGEATPRSHSLAALVTLAVCAALAFTGFVALGTWQVQRLQWKTALIERVEQRIHADPVAAPGPQRWPQMTALSDEYRRVSITGSFLHELTTLVQASTTLGAGYWVMTPLRSADGSSADGSIVLINRGFIPAGPAGRIAAPAAATNAAPAAQAAPAVTVTGLLRMSQPGGGFLRQNDPLNKRWYSRDVEAIATASKLSRVAPYFVDADAASASAHAAPGESAADRPIGGLTVVSFPNNHLVYALTWYALALMTAAAAFWVAREERRTRRAAGEAGRRRDQDSENGRTD</sequence>
<evidence type="ECO:0000313" key="8">
    <source>
        <dbReference type="EMBL" id="RJG00945.1"/>
    </source>
</evidence>
<proteinExistence type="inferred from homology"/>
<dbReference type="Pfam" id="PF02104">
    <property type="entry name" value="SURF1"/>
    <property type="match status" value="1"/>
</dbReference>
<keyword evidence="3 6" id="KW-0812">Transmembrane</keyword>
<evidence type="ECO:0000256" key="7">
    <source>
        <dbReference type="SAM" id="MobiDB-lite"/>
    </source>
</evidence>
<dbReference type="Proteomes" id="UP000266327">
    <property type="component" value="Unassembled WGS sequence"/>
</dbReference>
<dbReference type="CDD" id="cd06662">
    <property type="entry name" value="SURF1"/>
    <property type="match status" value="1"/>
</dbReference>
<evidence type="ECO:0000313" key="9">
    <source>
        <dbReference type="Proteomes" id="UP000266327"/>
    </source>
</evidence>
<keyword evidence="9" id="KW-1185">Reference proteome</keyword>
<feature type="transmembrane region" description="Helical" evidence="6">
    <location>
        <begin position="21"/>
        <end position="45"/>
    </location>
</feature>
<dbReference type="EMBL" id="QYUQ01000002">
    <property type="protein sequence ID" value="RJG00945.1"/>
    <property type="molecule type" value="Genomic_DNA"/>
</dbReference>
<organism evidence="8 9">
    <name type="scientific">Noviherbaspirillum sedimenti</name>
    <dbReference type="NCBI Taxonomy" id="2320865"/>
    <lineage>
        <taxon>Bacteria</taxon>
        <taxon>Pseudomonadati</taxon>
        <taxon>Pseudomonadota</taxon>
        <taxon>Betaproteobacteria</taxon>
        <taxon>Burkholderiales</taxon>
        <taxon>Oxalobacteraceae</taxon>
        <taxon>Noviherbaspirillum</taxon>
    </lineage>
</organism>
<feature type="region of interest" description="Disordered" evidence="7">
    <location>
        <begin position="279"/>
        <end position="298"/>
    </location>
</feature>
<dbReference type="OrthoDB" id="9807214at2"/>
<comment type="similarity">
    <text evidence="2 6">Belongs to the SURF1 family.</text>
</comment>
<keyword evidence="6" id="KW-1003">Cell membrane</keyword>
<protein>
    <recommendedName>
        <fullName evidence="6">SURF1-like protein</fullName>
    </recommendedName>
</protein>
<dbReference type="GO" id="GO:0005886">
    <property type="term" value="C:plasma membrane"/>
    <property type="evidence" value="ECO:0007669"/>
    <property type="project" value="UniProtKB-SubCell"/>
</dbReference>
<comment type="caution">
    <text evidence="8">The sequence shown here is derived from an EMBL/GenBank/DDBJ whole genome shotgun (WGS) entry which is preliminary data.</text>
</comment>
<dbReference type="InterPro" id="IPR045214">
    <property type="entry name" value="Surf1/Surf4"/>
</dbReference>
<keyword evidence="4 6" id="KW-1133">Transmembrane helix</keyword>